<feature type="active site" evidence="9">
    <location>
        <position position="272"/>
    </location>
</feature>
<dbReference type="GO" id="GO:0004315">
    <property type="term" value="F:3-oxoacyl-[acyl-carrier-protein] synthase activity"/>
    <property type="evidence" value="ECO:0007669"/>
    <property type="project" value="InterPro"/>
</dbReference>
<comment type="pathway">
    <text evidence="9">Lipid metabolism; fatty acid biosynthesis.</text>
</comment>
<dbReference type="NCBIfam" id="TIGR00747">
    <property type="entry name" value="fabH"/>
    <property type="match status" value="1"/>
</dbReference>
<evidence type="ECO:0000256" key="6">
    <source>
        <dbReference type="ARBA" id="ARBA00023098"/>
    </source>
</evidence>
<feature type="domain" description="Beta-ketoacyl-[acyl-carrier-protein] synthase III N-terminal" evidence="11">
    <location>
        <begin position="107"/>
        <end position="182"/>
    </location>
</feature>
<evidence type="ECO:0000256" key="7">
    <source>
        <dbReference type="ARBA" id="ARBA00023160"/>
    </source>
</evidence>
<evidence type="ECO:0000313" key="12">
    <source>
        <dbReference type="EMBL" id="RSD13613.1"/>
    </source>
</evidence>
<keyword evidence="13" id="KW-1185">Reference proteome</keyword>
<name>A0A3R9DG24_9PSEU</name>
<dbReference type="UniPathway" id="UPA00094"/>
<evidence type="ECO:0000256" key="2">
    <source>
        <dbReference type="ARBA" id="ARBA00022490"/>
    </source>
</evidence>
<dbReference type="InterPro" id="IPR013747">
    <property type="entry name" value="ACP_syn_III_C"/>
</dbReference>
<dbReference type="PANTHER" id="PTHR34069:SF2">
    <property type="entry name" value="BETA-KETOACYL-[ACYL-CARRIER-PROTEIN] SYNTHASE III"/>
    <property type="match status" value="1"/>
</dbReference>
<dbReference type="AlphaFoldDB" id="A0A3R9DG24"/>
<dbReference type="Pfam" id="PF08545">
    <property type="entry name" value="ACP_syn_III"/>
    <property type="match status" value="1"/>
</dbReference>
<keyword evidence="5 9" id="KW-0276">Fatty acid metabolism</keyword>
<organism evidence="12 13">
    <name type="scientific">Amycolatopsis eburnea</name>
    <dbReference type="NCBI Taxonomy" id="2267691"/>
    <lineage>
        <taxon>Bacteria</taxon>
        <taxon>Bacillati</taxon>
        <taxon>Actinomycetota</taxon>
        <taxon>Actinomycetes</taxon>
        <taxon>Pseudonocardiales</taxon>
        <taxon>Pseudonocardiaceae</taxon>
        <taxon>Amycolatopsis</taxon>
    </lineage>
</organism>
<accession>A0A3R9DG24</accession>
<dbReference type="PANTHER" id="PTHR34069">
    <property type="entry name" value="3-OXOACYL-[ACYL-CARRIER-PROTEIN] SYNTHASE 3"/>
    <property type="match status" value="1"/>
</dbReference>
<comment type="subunit">
    <text evidence="9">Homodimer.</text>
</comment>
<keyword evidence="6 9" id="KW-0443">Lipid metabolism</keyword>
<dbReference type="CDD" id="cd00830">
    <property type="entry name" value="KAS_III"/>
    <property type="match status" value="1"/>
</dbReference>
<dbReference type="GO" id="GO:0005737">
    <property type="term" value="C:cytoplasm"/>
    <property type="evidence" value="ECO:0007669"/>
    <property type="project" value="UniProtKB-SubCell"/>
</dbReference>
<comment type="caution">
    <text evidence="12">The sequence shown here is derived from an EMBL/GenBank/DDBJ whole genome shotgun (WGS) entry which is preliminary data.</text>
</comment>
<comment type="similarity">
    <text evidence="1 9">Belongs to the thiolase-like superfamily. FabH family.</text>
</comment>
<dbReference type="GO" id="GO:0033818">
    <property type="term" value="F:beta-ketoacyl-acyl-carrier-protein synthase III activity"/>
    <property type="evidence" value="ECO:0007669"/>
    <property type="project" value="UniProtKB-UniRule"/>
</dbReference>
<dbReference type="InterPro" id="IPR016039">
    <property type="entry name" value="Thiolase-like"/>
</dbReference>
<sequence length="326" mass="33558">MTGSTAISFGHYQPNRTVTNEQLAERLGTSDTWIRERVGVRRRRLAAPGESVADMAAAAADAALRRSGHRAADVDLVIVATCTAFDRMPSVACRVAERLGITAPGAFDLNAACSGFSYALAAADHAIRADAASRAIVVGVDKMSDFLDWTDRSTCVIFGDAAAAAVVERAAGGIGPVVWGSDPAKGRCITLETAGPGALPAVFRQEGQAVFRWATTALAPIAREACLRASVDPADLGGVVTHQANIRIIETLARKIGATGAVIATDVAESGNTSAASIPLALSKLIERREIAPGAPVLLFGFGAGLTYGGQVISCPGIPALSPDPV</sequence>
<keyword evidence="2 9" id="KW-0963">Cytoplasm</keyword>
<dbReference type="EMBL" id="RSEC01000058">
    <property type="protein sequence ID" value="RSD13613.1"/>
    <property type="molecule type" value="Genomic_DNA"/>
</dbReference>
<dbReference type="OrthoDB" id="9815506at2"/>
<evidence type="ECO:0000256" key="5">
    <source>
        <dbReference type="ARBA" id="ARBA00022832"/>
    </source>
</evidence>
<dbReference type="Pfam" id="PF08541">
    <property type="entry name" value="ACP_syn_III_C"/>
    <property type="match status" value="1"/>
</dbReference>
<reference evidence="12 13" key="1">
    <citation type="submission" date="2018-12" db="EMBL/GenBank/DDBJ databases">
        <title>Amycolatopsis eburnea sp. nov. actinomycete associate with arbuscular mycorrhiza fungal spore.</title>
        <authorList>
            <person name="Lumyong S."/>
            <person name="Chaiya L."/>
        </authorList>
    </citation>
    <scope>NUCLEOTIDE SEQUENCE [LARGE SCALE GENOMIC DNA]</scope>
    <source>
        <strain evidence="12 13">GLM-1</strain>
    </source>
</reference>
<keyword evidence="3 9" id="KW-0444">Lipid biosynthesis</keyword>
<keyword evidence="9" id="KW-0511">Multifunctional enzyme</keyword>
<evidence type="ECO:0000256" key="3">
    <source>
        <dbReference type="ARBA" id="ARBA00022516"/>
    </source>
</evidence>
<evidence type="ECO:0000313" key="13">
    <source>
        <dbReference type="Proteomes" id="UP000267081"/>
    </source>
</evidence>
<evidence type="ECO:0000256" key="8">
    <source>
        <dbReference type="ARBA" id="ARBA00023315"/>
    </source>
</evidence>
<dbReference type="SUPFAM" id="SSF53901">
    <property type="entry name" value="Thiolase-like"/>
    <property type="match status" value="1"/>
</dbReference>
<evidence type="ECO:0000259" key="11">
    <source>
        <dbReference type="Pfam" id="PF08545"/>
    </source>
</evidence>
<dbReference type="NCBIfam" id="NF006829">
    <property type="entry name" value="PRK09352.1"/>
    <property type="match status" value="1"/>
</dbReference>
<comment type="catalytic activity">
    <reaction evidence="9">
        <text>malonyl-[ACP] + acetyl-CoA + H(+) = 3-oxobutanoyl-[ACP] + CO2 + CoA</text>
        <dbReference type="Rhea" id="RHEA:12080"/>
        <dbReference type="Rhea" id="RHEA-COMP:9623"/>
        <dbReference type="Rhea" id="RHEA-COMP:9625"/>
        <dbReference type="ChEBI" id="CHEBI:15378"/>
        <dbReference type="ChEBI" id="CHEBI:16526"/>
        <dbReference type="ChEBI" id="CHEBI:57287"/>
        <dbReference type="ChEBI" id="CHEBI:57288"/>
        <dbReference type="ChEBI" id="CHEBI:78449"/>
        <dbReference type="ChEBI" id="CHEBI:78450"/>
        <dbReference type="EC" id="2.3.1.180"/>
    </reaction>
</comment>
<comment type="function">
    <text evidence="9">Catalyzes the condensation reaction of fatty acid synthesis by the addition to an acyl acceptor of two carbons from malonyl-ACP. Catalyzes the first condensation reaction which initiates fatty acid synthesis and may therefore play a role in governing the total rate of fatty acid production. Possesses both acetoacetyl-ACP synthase and acetyl transacylase activities. Its substrate specificity determines the biosynthesis of branched-chain and/or straight-chain of fatty acids.</text>
</comment>
<dbReference type="GO" id="GO:0006633">
    <property type="term" value="P:fatty acid biosynthetic process"/>
    <property type="evidence" value="ECO:0007669"/>
    <property type="project" value="UniProtKB-UniRule"/>
</dbReference>
<evidence type="ECO:0000256" key="9">
    <source>
        <dbReference type="HAMAP-Rule" id="MF_01815"/>
    </source>
</evidence>
<gene>
    <name evidence="9 12" type="primary">fabH</name>
    <name evidence="12" type="ORF">EIY87_28345</name>
</gene>
<proteinExistence type="inferred from homology"/>
<dbReference type="HAMAP" id="MF_01815">
    <property type="entry name" value="FabH"/>
    <property type="match status" value="1"/>
</dbReference>
<evidence type="ECO:0000259" key="10">
    <source>
        <dbReference type="Pfam" id="PF08541"/>
    </source>
</evidence>
<dbReference type="InterPro" id="IPR004655">
    <property type="entry name" value="FabH"/>
</dbReference>
<protein>
    <recommendedName>
        <fullName evidence="9">Beta-ketoacyl-[acyl-carrier-protein] synthase III</fullName>
        <shortName evidence="9">Beta-ketoacyl-ACP synthase III</shortName>
        <shortName evidence="9">KAS III</shortName>
        <ecNumber evidence="9">2.3.1.180</ecNumber>
    </recommendedName>
    <alternativeName>
        <fullName evidence="9">3-oxoacyl-[acyl-carrier-protein] synthase 3</fullName>
    </alternativeName>
    <alternativeName>
        <fullName evidence="9">3-oxoacyl-[acyl-carrier-protein] synthase III</fullName>
    </alternativeName>
</protein>
<evidence type="ECO:0000256" key="4">
    <source>
        <dbReference type="ARBA" id="ARBA00022679"/>
    </source>
</evidence>
<dbReference type="RefSeq" id="WP_125312899.1">
    <property type="nucleotide sequence ID" value="NZ_RSEC01000058.1"/>
</dbReference>
<feature type="region of interest" description="ACP-binding" evidence="9">
    <location>
        <begin position="243"/>
        <end position="247"/>
    </location>
</feature>
<comment type="domain">
    <text evidence="9">The last Arg residue of the ACP-binding site is essential for the weak association between ACP/AcpP and FabH.</text>
</comment>
<dbReference type="InterPro" id="IPR013751">
    <property type="entry name" value="ACP_syn_III_N"/>
</dbReference>
<evidence type="ECO:0000256" key="1">
    <source>
        <dbReference type="ARBA" id="ARBA00008642"/>
    </source>
</evidence>
<dbReference type="Gene3D" id="3.40.47.10">
    <property type="match status" value="1"/>
</dbReference>
<feature type="domain" description="Beta-ketoacyl-[acyl-carrier-protein] synthase III C-terminal" evidence="10">
    <location>
        <begin position="228"/>
        <end position="314"/>
    </location>
</feature>
<keyword evidence="8 9" id="KW-0012">Acyltransferase</keyword>
<feature type="active site" evidence="9">
    <location>
        <position position="242"/>
    </location>
</feature>
<dbReference type="Proteomes" id="UP000267081">
    <property type="component" value="Unassembled WGS sequence"/>
</dbReference>
<feature type="active site" evidence="9">
    <location>
        <position position="113"/>
    </location>
</feature>
<dbReference type="EC" id="2.3.1.180" evidence="9"/>
<keyword evidence="7 9" id="KW-0275">Fatty acid biosynthesis</keyword>
<dbReference type="GO" id="GO:0044550">
    <property type="term" value="P:secondary metabolite biosynthetic process"/>
    <property type="evidence" value="ECO:0007669"/>
    <property type="project" value="TreeGrafter"/>
</dbReference>
<keyword evidence="4 9" id="KW-0808">Transferase</keyword>
<comment type="subcellular location">
    <subcellularLocation>
        <location evidence="9">Cytoplasm</location>
    </subcellularLocation>
</comment>